<name>A0ABT5G7Q0_9ACTN</name>
<dbReference type="PROSITE" id="PS51257">
    <property type="entry name" value="PROKAR_LIPOPROTEIN"/>
    <property type="match status" value="1"/>
</dbReference>
<proteinExistence type="predicted"/>
<keyword evidence="2" id="KW-0732">Signal</keyword>
<organism evidence="3 4">
    <name type="scientific">Streptomyces gilvifuscus</name>
    <dbReference type="NCBI Taxonomy" id="1550617"/>
    <lineage>
        <taxon>Bacteria</taxon>
        <taxon>Bacillati</taxon>
        <taxon>Actinomycetota</taxon>
        <taxon>Actinomycetes</taxon>
        <taxon>Kitasatosporales</taxon>
        <taxon>Streptomycetaceae</taxon>
        <taxon>Streptomyces</taxon>
    </lineage>
</organism>
<evidence type="ECO:0000313" key="3">
    <source>
        <dbReference type="EMBL" id="MDC2960900.1"/>
    </source>
</evidence>
<keyword evidence="4" id="KW-1185">Reference proteome</keyword>
<dbReference type="RefSeq" id="WP_200699353.1">
    <property type="nucleotide sequence ID" value="NZ_JAQOSK010000027.1"/>
</dbReference>
<feature type="chain" id="PRO_5045407374" evidence="2">
    <location>
        <begin position="20"/>
        <end position="68"/>
    </location>
</feature>
<evidence type="ECO:0000313" key="4">
    <source>
        <dbReference type="Proteomes" id="UP001221328"/>
    </source>
</evidence>
<dbReference type="Proteomes" id="UP001221328">
    <property type="component" value="Unassembled WGS sequence"/>
</dbReference>
<feature type="signal peptide" evidence="2">
    <location>
        <begin position="1"/>
        <end position="19"/>
    </location>
</feature>
<sequence length="68" mass="6568">MRPRLAAAAAVLLAGLATACGPGGGSAGAPDKPAATPSGYSEMQKKVAAAESAVARADEDAARDGTDR</sequence>
<accession>A0ABT5G7Q0</accession>
<feature type="region of interest" description="Disordered" evidence="1">
    <location>
        <begin position="22"/>
        <end position="68"/>
    </location>
</feature>
<evidence type="ECO:0000256" key="1">
    <source>
        <dbReference type="SAM" id="MobiDB-lite"/>
    </source>
</evidence>
<evidence type="ECO:0000256" key="2">
    <source>
        <dbReference type="SAM" id="SignalP"/>
    </source>
</evidence>
<dbReference type="EMBL" id="JAQOSK010000027">
    <property type="protein sequence ID" value="MDC2960900.1"/>
    <property type="molecule type" value="Genomic_DNA"/>
</dbReference>
<gene>
    <name evidence="3" type="ORF">PO587_41390</name>
</gene>
<reference evidence="3 4" key="1">
    <citation type="journal article" date="2015" name="Int. J. Syst. Evol. Microbiol.">
        <title>Streptomyces gilvifuscus sp. nov., an actinomycete that produces antibacterial compounds isolated from soil.</title>
        <authorList>
            <person name="Nguyen T.M."/>
            <person name="Kim J."/>
        </authorList>
    </citation>
    <scope>NUCLEOTIDE SEQUENCE [LARGE SCALE GENOMIC DNA]</scope>
    <source>
        <strain evidence="3 4">T113</strain>
    </source>
</reference>
<feature type="compositionally biased region" description="Basic and acidic residues" evidence="1">
    <location>
        <begin position="56"/>
        <end position="68"/>
    </location>
</feature>
<protein>
    <submittedName>
        <fullName evidence="3">Uncharacterized protein</fullName>
    </submittedName>
</protein>
<comment type="caution">
    <text evidence="3">The sequence shown here is derived from an EMBL/GenBank/DDBJ whole genome shotgun (WGS) entry which is preliminary data.</text>
</comment>